<dbReference type="EMBL" id="AOJM01000046">
    <property type="protein sequence ID" value="ELZ49484.1"/>
    <property type="molecule type" value="Genomic_DNA"/>
</dbReference>
<sequence>MKRRSFLLGAGSAAAGGSALIGTGAFSRIDAQRSVTVQVAEDPNAYLGMNDCIGDDGNPTPNSSFADLDDLGHLRVDMGESGNGGSGVNSESISWFDNVFQLCNQGKEDVCLWISEKEGADPDRVTFYVNEEPEATTPEKLAFEDGDLVGDDPDLQTFTGAEDSILLEVGHCVCVGIQVYTREDEDFEIAAPAEGDELLDEVSLVADVSEDACKGAETVCGAQGSFNCVSLVADGSAVGSHGFDIENVGDAGIDQELQYVILDSPDQDSAVNLDPLPPGGVDFESGESAFPVAGILAYIPSEECDTVVGQPRDEWDGMDAGQLLTLPTDSDGTVRYDLIEGLTESRFDTIQGISGYADLESAFDDGTSDPDPNVPADAYLTQIDYSAYDLSQITTDDIAEDDTDEFEQRVVDSDIPTCDDGGG</sequence>
<evidence type="ECO:0000256" key="1">
    <source>
        <dbReference type="SAM" id="MobiDB-lite"/>
    </source>
</evidence>
<comment type="caution">
    <text evidence="2">The sequence shown here is derived from an EMBL/GenBank/DDBJ whole genome shotgun (WGS) entry which is preliminary data.</text>
</comment>
<keyword evidence="3" id="KW-1185">Reference proteome</keyword>
<feature type="region of interest" description="Disordered" evidence="1">
    <location>
        <begin position="397"/>
        <end position="423"/>
    </location>
</feature>
<organism evidence="2 3">
    <name type="scientific">Halorubrum distributum JCM 9100</name>
    <dbReference type="NCBI Taxonomy" id="1227467"/>
    <lineage>
        <taxon>Archaea</taxon>
        <taxon>Methanobacteriati</taxon>
        <taxon>Methanobacteriota</taxon>
        <taxon>Stenosarchaea group</taxon>
        <taxon>Halobacteria</taxon>
        <taxon>Halobacteriales</taxon>
        <taxon>Haloferacaceae</taxon>
        <taxon>Halorubrum</taxon>
        <taxon>Halorubrum distributum group</taxon>
    </lineage>
</organism>
<protein>
    <recommendedName>
        <fullName evidence="4">DUF1102 domain-containing protein</fullName>
    </recommendedName>
</protein>
<dbReference type="RefSeq" id="WP_004597256.1">
    <property type="nucleotide sequence ID" value="NZ_AOJM01000046.1"/>
</dbReference>
<name>M0ESV8_9EURY</name>
<dbReference type="AlphaFoldDB" id="M0ESV8"/>
<evidence type="ECO:0000313" key="3">
    <source>
        <dbReference type="Proteomes" id="UP000011526"/>
    </source>
</evidence>
<accession>M0ESV8</accession>
<dbReference type="Proteomes" id="UP000011526">
    <property type="component" value="Unassembled WGS sequence"/>
</dbReference>
<evidence type="ECO:0000313" key="2">
    <source>
        <dbReference type="EMBL" id="ELZ49484.1"/>
    </source>
</evidence>
<gene>
    <name evidence="2" type="ORF">C465_07936</name>
</gene>
<proteinExistence type="predicted"/>
<reference evidence="2 3" key="1">
    <citation type="journal article" date="2014" name="PLoS Genet.">
        <title>Phylogenetically driven sequencing of extremely halophilic archaea reveals strategies for static and dynamic osmo-response.</title>
        <authorList>
            <person name="Becker E.A."/>
            <person name="Seitzer P.M."/>
            <person name="Tritt A."/>
            <person name="Larsen D."/>
            <person name="Krusor M."/>
            <person name="Yao A.I."/>
            <person name="Wu D."/>
            <person name="Madern D."/>
            <person name="Eisen J.A."/>
            <person name="Darling A.E."/>
            <person name="Facciotti M.T."/>
        </authorList>
    </citation>
    <scope>NUCLEOTIDE SEQUENCE [LARGE SCALE GENOMIC DNA]</scope>
    <source>
        <strain evidence="2 3">JCM 9100</strain>
    </source>
</reference>
<dbReference type="PATRIC" id="fig|1227467.4.peg.1544"/>
<evidence type="ECO:0008006" key="4">
    <source>
        <dbReference type="Google" id="ProtNLM"/>
    </source>
</evidence>